<evidence type="ECO:0008006" key="5">
    <source>
        <dbReference type="Google" id="ProtNLM"/>
    </source>
</evidence>
<dbReference type="InterPro" id="IPR053339">
    <property type="entry name" value="FAS1_domain_protein"/>
</dbReference>
<keyword evidence="4" id="KW-1185">Reference proteome</keyword>
<evidence type="ECO:0000256" key="1">
    <source>
        <dbReference type="SAM" id="MobiDB-lite"/>
    </source>
</evidence>
<evidence type="ECO:0000313" key="4">
    <source>
        <dbReference type="Proteomes" id="UP000655225"/>
    </source>
</evidence>
<dbReference type="InterPro" id="IPR036378">
    <property type="entry name" value="FAS1_dom_sf"/>
</dbReference>
<keyword evidence="2" id="KW-0732">Signal</keyword>
<organism evidence="3 4">
    <name type="scientific">Tetracentron sinense</name>
    <name type="common">Spur-leaf</name>
    <dbReference type="NCBI Taxonomy" id="13715"/>
    <lineage>
        <taxon>Eukaryota</taxon>
        <taxon>Viridiplantae</taxon>
        <taxon>Streptophyta</taxon>
        <taxon>Embryophyta</taxon>
        <taxon>Tracheophyta</taxon>
        <taxon>Spermatophyta</taxon>
        <taxon>Magnoliopsida</taxon>
        <taxon>Trochodendrales</taxon>
        <taxon>Trochodendraceae</taxon>
        <taxon>Tetracentron</taxon>
    </lineage>
</organism>
<comment type="caution">
    <text evidence="3">The sequence shown here is derived from an EMBL/GenBank/DDBJ whole genome shotgun (WGS) entry which is preliminary data.</text>
</comment>
<feature type="signal peptide" evidence="2">
    <location>
        <begin position="1"/>
        <end position="17"/>
    </location>
</feature>
<dbReference type="EMBL" id="JABCRI010000003">
    <property type="protein sequence ID" value="KAF8409699.1"/>
    <property type="molecule type" value="Genomic_DNA"/>
</dbReference>
<protein>
    <recommendedName>
        <fullName evidence="5">FAS1 domain-containing protein</fullName>
    </recommendedName>
</protein>
<dbReference type="OrthoDB" id="1934418at2759"/>
<name>A0A835DQZ0_TETSI</name>
<evidence type="ECO:0000256" key="2">
    <source>
        <dbReference type="SAM" id="SignalP"/>
    </source>
</evidence>
<dbReference type="PANTHER" id="PTHR36069">
    <property type="entry name" value="EXPRESSED PROTEIN-RELATED"/>
    <property type="match status" value="1"/>
</dbReference>
<dbReference type="AlphaFoldDB" id="A0A835DQZ0"/>
<proteinExistence type="predicted"/>
<dbReference type="SUPFAM" id="SSF82153">
    <property type="entry name" value="FAS1 domain"/>
    <property type="match status" value="1"/>
</dbReference>
<accession>A0A835DQZ0</accession>
<feature type="chain" id="PRO_5032527923" description="FAS1 domain-containing protein" evidence="2">
    <location>
        <begin position="18"/>
        <end position="203"/>
    </location>
</feature>
<dbReference type="PANTHER" id="PTHR36069:SF4">
    <property type="entry name" value="FASCICLIN-LIKE ARABINOGALACTAN FAMILY PROTEIN"/>
    <property type="match status" value="1"/>
</dbReference>
<feature type="region of interest" description="Disordered" evidence="1">
    <location>
        <begin position="178"/>
        <end position="203"/>
    </location>
</feature>
<reference evidence="3 4" key="1">
    <citation type="submission" date="2020-04" db="EMBL/GenBank/DDBJ databases">
        <title>Plant Genome Project.</title>
        <authorList>
            <person name="Zhang R.-G."/>
        </authorList>
    </citation>
    <scope>NUCLEOTIDE SEQUENCE [LARGE SCALE GENOMIC DNA]</scope>
    <source>
        <strain evidence="3">YNK0</strain>
        <tissue evidence="3">Leaf</tissue>
    </source>
</reference>
<dbReference type="OMA" id="MIRITNC"/>
<sequence length="203" mass="22235">MGFWFFIILALFTLTESQPTAPLNQTDLQAAIADMRTKSYHGFVILLKMLNSTHNSLLGRDVTFLMPSDQELSGSTITQENLQDFLLSHSIPTALLFNNLLHFPTGTLVPSSLPNRMISVANHGRTSFFLNNARLVNPEVCLSSLIRCHGISATITFNKNMNVSLPAALPAPLRIPALRGSSGHNKQAKSSIGHMRTPTPTPQ</sequence>
<evidence type="ECO:0000313" key="3">
    <source>
        <dbReference type="EMBL" id="KAF8409699.1"/>
    </source>
</evidence>
<dbReference type="Proteomes" id="UP000655225">
    <property type="component" value="Unassembled WGS sequence"/>
</dbReference>
<gene>
    <name evidence="3" type="ORF">HHK36_005778</name>
</gene>